<protein>
    <submittedName>
        <fullName evidence="1">Ankyrin repeat-containing protein</fullName>
    </submittedName>
</protein>
<proteinExistence type="predicted"/>
<dbReference type="Proteomes" id="UP001291687">
    <property type="component" value="Unassembled WGS sequence"/>
</dbReference>
<dbReference type="EMBL" id="JARJFB010000169">
    <property type="protein sequence ID" value="MEA0971552.1"/>
    <property type="molecule type" value="Genomic_DNA"/>
</dbReference>
<name>A0ABU5NEE8_9RICK</name>
<dbReference type="PANTHER" id="PTHR24121">
    <property type="entry name" value="NO MECHANORECEPTOR POTENTIAL C, ISOFORM D-RELATED"/>
    <property type="match status" value="1"/>
</dbReference>
<evidence type="ECO:0000313" key="1">
    <source>
        <dbReference type="EMBL" id="MEA0971552.1"/>
    </source>
</evidence>
<reference evidence="1 2" key="1">
    <citation type="submission" date="2023-03" db="EMBL/GenBank/DDBJ databases">
        <title>Host association and intracellularity evolved multiple times independently in the Rickettsiales.</title>
        <authorList>
            <person name="Castelli M."/>
            <person name="Nardi T."/>
            <person name="Gammuto L."/>
            <person name="Bellinzona G."/>
            <person name="Sabaneyeva E."/>
            <person name="Potekhin A."/>
            <person name="Serra V."/>
            <person name="Petroni G."/>
            <person name="Sassera D."/>
        </authorList>
    </citation>
    <scope>NUCLEOTIDE SEQUENCE [LARGE SCALE GENOMIC DNA]</scope>
    <source>
        <strain evidence="1 2">Sr 2-6</strain>
    </source>
</reference>
<organism evidence="1 2">
    <name type="scientific">Candidatus Megaera venefica</name>
    <dbReference type="NCBI Taxonomy" id="2055910"/>
    <lineage>
        <taxon>Bacteria</taxon>
        <taxon>Pseudomonadati</taxon>
        <taxon>Pseudomonadota</taxon>
        <taxon>Alphaproteobacteria</taxon>
        <taxon>Rickettsiales</taxon>
        <taxon>Rickettsiaceae</taxon>
        <taxon>Candidatus Megaera</taxon>
    </lineage>
</organism>
<dbReference type="InterPro" id="IPR002110">
    <property type="entry name" value="Ankyrin_rpt"/>
</dbReference>
<gene>
    <name evidence="1" type="ORF">Megvenef_01532</name>
</gene>
<keyword evidence="2" id="KW-1185">Reference proteome</keyword>
<dbReference type="PANTHER" id="PTHR24121:SF21">
    <property type="entry name" value="ANKYRIN REPEAT FAMILY PROTEIN"/>
    <property type="match status" value="1"/>
</dbReference>
<sequence>MIIDKISPELLSVLLQLGNRRGDSLLHLAVTYNQDAIAKLIIDKISPELLSVLLQLQNREGANLLSVLAKHNQWEIMIETQLELIESIMDKIPADLLPAILQIQDNYGNTVLHVAISSGNEKIIESIMDKIPADLLPALLQIQGKYVNTVLHVAIRSGNEKIIKSIIDKIPADLLPALLQIQDKDGNTLLNLLVEDKWEINQDKWEMIESIMDKFPADLLPTFLQIRTRDGHNLLSLMVRQNKWEMIKSIMDKIPADLLPDFLSELSIIAIGIKSPTSLNMLEEALNYTIHSETKFFNINSISVDGERIIDIAQKLYTHTQKPSVLKLINDLRIAGSVEPKEKIVWKEAIEENINLKELDSSIENKKITRKVLTRLDGYNLLEEQIDNNINWLKAKGIDNCVNTEWTHGIIFTVPQIIDKLSEDNMRQVDDRLGVNWDFKKVLATIIYIARISDDQSMSDNLIGTLSELNMCDLGKLMHLVYVVQTKFINDMEAAQKSIEYSENEISFLFQNTFDGLKNELGGDENKIAQAIKTWVLELTDDAVARKAPEQWSFTTLKVHGLFNSGLIVLINNKNLNYDSSHFIFLRNNVIEPMIDSITTSQAIELSGIINEWHKLYIHSKNLYFQQEFDKIVEAPDSMEGVFENFTLSPHSYYGVLKGIDLNVFAKFYKKLLDKGDEYAKNFIKIAQEYEFLNPEQIHAVQVSSEEPSLFDGDIAIAMQASRSFAREDKKKDEEKKDGGKERDDAITTYLFTAADEHNDDSIHPAGATVIGDLD</sequence>
<comment type="caution">
    <text evidence="1">The sequence shown here is derived from an EMBL/GenBank/DDBJ whole genome shotgun (WGS) entry which is preliminary data.</text>
</comment>
<dbReference type="SUPFAM" id="SSF48403">
    <property type="entry name" value="Ankyrin repeat"/>
    <property type="match status" value="1"/>
</dbReference>
<dbReference type="Pfam" id="PF12796">
    <property type="entry name" value="Ank_2"/>
    <property type="match status" value="1"/>
</dbReference>
<dbReference type="Gene3D" id="1.25.40.20">
    <property type="entry name" value="Ankyrin repeat-containing domain"/>
    <property type="match status" value="2"/>
</dbReference>
<dbReference type="SMART" id="SM00248">
    <property type="entry name" value="ANK"/>
    <property type="match status" value="4"/>
</dbReference>
<evidence type="ECO:0000313" key="2">
    <source>
        <dbReference type="Proteomes" id="UP001291687"/>
    </source>
</evidence>
<accession>A0ABU5NEE8</accession>
<dbReference type="InterPro" id="IPR036770">
    <property type="entry name" value="Ankyrin_rpt-contain_sf"/>
</dbReference>